<comment type="caution">
    <text evidence="1">The sequence shown here is derived from an EMBL/GenBank/DDBJ whole genome shotgun (WGS) entry which is preliminary data.</text>
</comment>
<evidence type="ECO:0000313" key="1">
    <source>
        <dbReference type="EMBL" id="KAH6941831.1"/>
    </source>
</evidence>
<gene>
    <name evidence="1" type="ORF">HPB50_023637</name>
</gene>
<proteinExistence type="predicted"/>
<keyword evidence="2" id="KW-1185">Reference proteome</keyword>
<evidence type="ECO:0000313" key="2">
    <source>
        <dbReference type="Proteomes" id="UP000821845"/>
    </source>
</evidence>
<dbReference type="Proteomes" id="UP000821845">
    <property type="component" value="Chromosome 11"/>
</dbReference>
<sequence length="421" mass="47241">MARILLQVLAVVVHLHVFPAFCSCQRSPAQRPALAGVEGHASSISRGREDVAQTPTCSHRDRREKFCADNLLPLDDVVSWGSHDEISMHLPLRSSPLFNRTDGAAGWWRHCDAEFLGDGIRLTRDERCLNGPRRLVADGFLSTHECSQITRVLAAALHSKDQRKKALPGSRDAQVWKGDAKWLTEALQDSPSGVGVASLVLASSSKIRRYVEAYFALRSPLHFHTAHLECHVASQSERSELSQNPAHFFGSLVDWRPRIFVHEEVVQSSRCPDVSVVRAQAVVPAKCGRAVIAASDQPHSYLPLSKKGPNCRLVLGFTNAAHQRDRNMDALTTAASEARRRLRDRRRPGSRSSPSRITTALFVPRLRKHAPMSYKCRIIIVLGGVVPILACYVCFFSWKFYNHFYPHSKLDFYRFVDYFAN</sequence>
<organism evidence="1 2">
    <name type="scientific">Hyalomma asiaticum</name>
    <name type="common">Tick</name>
    <dbReference type="NCBI Taxonomy" id="266040"/>
    <lineage>
        <taxon>Eukaryota</taxon>
        <taxon>Metazoa</taxon>
        <taxon>Ecdysozoa</taxon>
        <taxon>Arthropoda</taxon>
        <taxon>Chelicerata</taxon>
        <taxon>Arachnida</taxon>
        <taxon>Acari</taxon>
        <taxon>Parasitiformes</taxon>
        <taxon>Ixodida</taxon>
        <taxon>Ixodoidea</taxon>
        <taxon>Ixodidae</taxon>
        <taxon>Hyalomminae</taxon>
        <taxon>Hyalomma</taxon>
    </lineage>
</organism>
<name>A0ACB7T6E8_HYAAI</name>
<protein>
    <submittedName>
        <fullName evidence="1">Uncharacterized protein</fullName>
    </submittedName>
</protein>
<dbReference type="EMBL" id="CM023491">
    <property type="protein sequence ID" value="KAH6941831.1"/>
    <property type="molecule type" value="Genomic_DNA"/>
</dbReference>
<reference evidence="1" key="1">
    <citation type="submission" date="2020-05" db="EMBL/GenBank/DDBJ databases">
        <title>Large-scale comparative analyses of tick genomes elucidate their genetic diversity and vector capacities.</title>
        <authorList>
            <person name="Jia N."/>
            <person name="Wang J."/>
            <person name="Shi W."/>
            <person name="Du L."/>
            <person name="Sun Y."/>
            <person name="Zhan W."/>
            <person name="Jiang J."/>
            <person name="Wang Q."/>
            <person name="Zhang B."/>
            <person name="Ji P."/>
            <person name="Sakyi L.B."/>
            <person name="Cui X."/>
            <person name="Yuan T."/>
            <person name="Jiang B."/>
            <person name="Yang W."/>
            <person name="Lam T.T.-Y."/>
            <person name="Chang Q."/>
            <person name="Ding S."/>
            <person name="Wang X."/>
            <person name="Zhu J."/>
            <person name="Ruan X."/>
            <person name="Zhao L."/>
            <person name="Wei J."/>
            <person name="Que T."/>
            <person name="Du C."/>
            <person name="Cheng J."/>
            <person name="Dai P."/>
            <person name="Han X."/>
            <person name="Huang E."/>
            <person name="Gao Y."/>
            <person name="Liu J."/>
            <person name="Shao H."/>
            <person name="Ye R."/>
            <person name="Li L."/>
            <person name="Wei W."/>
            <person name="Wang X."/>
            <person name="Wang C."/>
            <person name="Yang T."/>
            <person name="Huo Q."/>
            <person name="Li W."/>
            <person name="Guo W."/>
            <person name="Chen H."/>
            <person name="Zhou L."/>
            <person name="Ni X."/>
            <person name="Tian J."/>
            <person name="Zhou Y."/>
            <person name="Sheng Y."/>
            <person name="Liu T."/>
            <person name="Pan Y."/>
            <person name="Xia L."/>
            <person name="Li J."/>
            <person name="Zhao F."/>
            <person name="Cao W."/>
        </authorList>
    </citation>
    <scope>NUCLEOTIDE SEQUENCE</scope>
    <source>
        <strain evidence="1">Hyas-2018</strain>
    </source>
</reference>
<accession>A0ACB7T6E8</accession>